<sequence length="189" mass="20757">MTATQIVITVVVVLVVVAAVVAGVLAATRWSLRQQFGPEYDRLVAERGGRADAERELRERRSRHAALSLRTLDDEARTRYATRWADIQARFLDEPEAAVADADALVGDLLTERGYPDAEVDERVALLSVEHAHRLDDYRAATGVVATEKATTEQLRQAIVQYRAVITDLIGGEPLRLAGDPTEPAATTR</sequence>
<keyword evidence="3" id="KW-1185">Reference proteome</keyword>
<feature type="transmembrane region" description="Helical" evidence="1">
    <location>
        <begin position="6"/>
        <end position="27"/>
    </location>
</feature>
<keyword evidence="1" id="KW-1133">Transmembrane helix</keyword>
<reference evidence="3" key="1">
    <citation type="journal article" date="2019" name="Int. J. Syst. Evol. Microbiol.">
        <title>The Global Catalogue of Microorganisms (GCM) 10K type strain sequencing project: providing services to taxonomists for standard genome sequencing and annotation.</title>
        <authorList>
            <consortium name="The Broad Institute Genomics Platform"/>
            <consortium name="The Broad Institute Genome Sequencing Center for Infectious Disease"/>
            <person name="Wu L."/>
            <person name="Ma J."/>
        </authorList>
    </citation>
    <scope>NUCLEOTIDE SEQUENCE [LARGE SCALE GENOMIC DNA]</scope>
    <source>
        <strain evidence="3">JCM 13250</strain>
    </source>
</reference>
<dbReference type="Proteomes" id="UP001500218">
    <property type="component" value="Unassembled WGS sequence"/>
</dbReference>
<dbReference type="RefSeq" id="WP_344139151.1">
    <property type="nucleotide sequence ID" value="NZ_BAAALT010000271.1"/>
</dbReference>
<accession>A0ABP4YV44</accession>
<name>A0ABP4YV44_9ACTN</name>
<comment type="caution">
    <text evidence="2">The sequence shown here is derived from an EMBL/GenBank/DDBJ whole genome shotgun (WGS) entry which is preliminary data.</text>
</comment>
<keyword evidence="1" id="KW-0812">Transmembrane</keyword>
<evidence type="ECO:0000256" key="1">
    <source>
        <dbReference type="SAM" id="Phobius"/>
    </source>
</evidence>
<keyword evidence="1" id="KW-0472">Membrane</keyword>
<organism evidence="2 3">
    <name type="scientific">Luedemannella flava</name>
    <dbReference type="NCBI Taxonomy" id="349316"/>
    <lineage>
        <taxon>Bacteria</taxon>
        <taxon>Bacillati</taxon>
        <taxon>Actinomycetota</taxon>
        <taxon>Actinomycetes</taxon>
        <taxon>Micromonosporales</taxon>
        <taxon>Micromonosporaceae</taxon>
        <taxon>Luedemannella</taxon>
    </lineage>
</organism>
<dbReference type="EMBL" id="BAAALT010000271">
    <property type="protein sequence ID" value="GAA1831787.1"/>
    <property type="molecule type" value="Genomic_DNA"/>
</dbReference>
<protein>
    <recommendedName>
        <fullName evidence="4">Secreted protein</fullName>
    </recommendedName>
</protein>
<evidence type="ECO:0000313" key="2">
    <source>
        <dbReference type="EMBL" id="GAA1831787.1"/>
    </source>
</evidence>
<proteinExistence type="predicted"/>
<gene>
    <name evidence="2" type="ORF">GCM10009682_57930</name>
</gene>
<evidence type="ECO:0008006" key="4">
    <source>
        <dbReference type="Google" id="ProtNLM"/>
    </source>
</evidence>
<evidence type="ECO:0000313" key="3">
    <source>
        <dbReference type="Proteomes" id="UP001500218"/>
    </source>
</evidence>